<keyword evidence="2" id="KW-0812">Transmembrane</keyword>
<dbReference type="InterPro" id="IPR021840">
    <property type="entry name" value="DUF3433"/>
</dbReference>
<dbReference type="PANTHER" id="PTHR37544:SF3">
    <property type="entry name" value="SPRAY"/>
    <property type="match status" value="1"/>
</dbReference>
<proteinExistence type="predicted"/>
<dbReference type="OMA" id="GRAYNGI"/>
<feature type="transmembrane region" description="Helical" evidence="2">
    <location>
        <begin position="120"/>
        <end position="141"/>
    </location>
</feature>
<accession>A0A1M2V5M8</accession>
<dbReference type="STRING" id="154538.A0A1M2V5M8"/>
<reference evidence="3 4" key="1">
    <citation type="submission" date="2016-10" db="EMBL/GenBank/DDBJ databases">
        <title>Genome sequence of the basidiomycete white-rot fungus Trametes pubescens.</title>
        <authorList>
            <person name="Makela M.R."/>
            <person name="Granchi Z."/>
            <person name="Peng M."/>
            <person name="De Vries R.P."/>
            <person name="Grigoriev I."/>
            <person name="Riley R."/>
            <person name="Hilden K."/>
        </authorList>
    </citation>
    <scope>NUCLEOTIDE SEQUENCE [LARGE SCALE GENOMIC DNA]</scope>
    <source>
        <strain evidence="3 4">FBCC735</strain>
    </source>
</reference>
<dbReference type="PANTHER" id="PTHR37544">
    <property type="entry name" value="SPRAY-RELATED"/>
    <property type="match status" value="1"/>
</dbReference>
<sequence length="701" mass="76272">MSVRGQAKRLSQLANPLGDLIDLNRASTYSWDEAQFVTATPNTPYSISFPDTSCSPTADSSTIAQRTPKSSISNESDKTAVASPGPETKKAVLGREDVDASGQGRALRGAKEPWPLRRRFWISLLSVMLSGAVTLGLLPYVSKGKAGWATPELVKLAQSTGFQHLFFTIPLTIVSMSISALWCWTDAEVRMLQPLINLASGPVIPERSLTLDYSSRNVFIALFLTVKWARDGLVTLSTLLAILSLALQPLTGALFTVREVWWVKPPTTVSSIQRVGLNRVADFLDMISFQAASSFASADVMYNFGSPPFVSEGYTVAEFELPDVVNGTVYANRSAILNQVSCVAPDSISQTKDLSASSIWHNTAVFGQCEYTWTVESNATYLYGMAPGNFVGCDEDFGSVPVQFRPVMFWFFMYGAQPAASIVLCTPHATSQQVSVTIDLATRATNAMPLHTSPDDTSVADIGSFAYNGIFFDEAALDETALARLQAIQQQLPGAIFEAARNKDPLSMQTFVDIDFAALTQGVYTTYLSLVAKSVYFVDDEGGEVSVRVGINCNRLFLVRLAAFLLALVMFLLFVGGLALHIFHFRTRRGLVLPPHLGTLSAAIWLTAQTDLARALAEDDVGPEGVARALAGYRFFFDRTAGRVFSVPDDSPRKGHWAGRLVAPVLRKIAAFWRRFAAICRKIAALLSRKAGAVWEPVGSV</sequence>
<evidence type="ECO:0000313" key="3">
    <source>
        <dbReference type="EMBL" id="OJT02827.1"/>
    </source>
</evidence>
<evidence type="ECO:0000256" key="1">
    <source>
        <dbReference type="SAM" id="MobiDB-lite"/>
    </source>
</evidence>
<dbReference type="OrthoDB" id="3248909at2759"/>
<dbReference type="Pfam" id="PF11915">
    <property type="entry name" value="DUF3433"/>
    <property type="match status" value="1"/>
</dbReference>
<keyword evidence="4" id="KW-1185">Reference proteome</keyword>
<comment type="caution">
    <text evidence="3">The sequence shown here is derived from an EMBL/GenBank/DDBJ whole genome shotgun (WGS) entry which is preliminary data.</text>
</comment>
<feature type="transmembrane region" description="Helical" evidence="2">
    <location>
        <begin position="233"/>
        <end position="255"/>
    </location>
</feature>
<name>A0A1M2V5M8_TRAPU</name>
<dbReference type="EMBL" id="MNAD01001649">
    <property type="protein sequence ID" value="OJT02827.1"/>
    <property type="molecule type" value="Genomic_DNA"/>
</dbReference>
<organism evidence="3 4">
    <name type="scientific">Trametes pubescens</name>
    <name type="common">White-rot fungus</name>
    <dbReference type="NCBI Taxonomy" id="154538"/>
    <lineage>
        <taxon>Eukaryota</taxon>
        <taxon>Fungi</taxon>
        <taxon>Dikarya</taxon>
        <taxon>Basidiomycota</taxon>
        <taxon>Agaricomycotina</taxon>
        <taxon>Agaricomycetes</taxon>
        <taxon>Polyporales</taxon>
        <taxon>Polyporaceae</taxon>
        <taxon>Trametes</taxon>
    </lineage>
</organism>
<feature type="transmembrane region" description="Helical" evidence="2">
    <location>
        <begin position="557"/>
        <end position="583"/>
    </location>
</feature>
<dbReference type="Proteomes" id="UP000184267">
    <property type="component" value="Unassembled WGS sequence"/>
</dbReference>
<dbReference type="AlphaFoldDB" id="A0A1M2V5M8"/>
<gene>
    <name evidence="3" type="ORF">TRAPUB_6683</name>
</gene>
<keyword evidence="2" id="KW-1133">Transmembrane helix</keyword>
<evidence type="ECO:0000256" key="2">
    <source>
        <dbReference type="SAM" id="Phobius"/>
    </source>
</evidence>
<protein>
    <submittedName>
        <fullName evidence="3">Uncharacterized protein</fullName>
    </submittedName>
</protein>
<evidence type="ECO:0000313" key="4">
    <source>
        <dbReference type="Proteomes" id="UP000184267"/>
    </source>
</evidence>
<feature type="transmembrane region" description="Helical" evidence="2">
    <location>
        <begin position="161"/>
        <end position="184"/>
    </location>
</feature>
<feature type="compositionally biased region" description="Polar residues" evidence="1">
    <location>
        <begin position="56"/>
        <end position="74"/>
    </location>
</feature>
<feature type="region of interest" description="Disordered" evidence="1">
    <location>
        <begin position="56"/>
        <end position="89"/>
    </location>
</feature>
<keyword evidence="2" id="KW-0472">Membrane</keyword>